<dbReference type="Pfam" id="PF20152">
    <property type="entry name" value="DUF6534"/>
    <property type="match status" value="1"/>
</dbReference>
<feature type="transmembrane region" description="Helical" evidence="1">
    <location>
        <begin position="93"/>
        <end position="115"/>
    </location>
</feature>
<evidence type="ECO:0000313" key="4">
    <source>
        <dbReference type="Proteomes" id="UP001222325"/>
    </source>
</evidence>
<feature type="transmembrane region" description="Helical" evidence="1">
    <location>
        <begin position="17"/>
        <end position="37"/>
    </location>
</feature>
<protein>
    <recommendedName>
        <fullName evidence="2">DUF6534 domain-containing protein</fullName>
    </recommendedName>
</protein>
<feature type="transmembrane region" description="Helical" evidence="1">
    <location>
        <begin position="122"/>
        <end position="142"/>
    </location>
</feature>
<keyword evidence="1" id="KW-1133">Transmembrane helix</keyword>
<organism evidence="3 4">
    <name type="scientific">Mycena belliarum</name>
    <dbReference type="NCBI Taxonomy" id="1033014"/>
    <lineage>
        <taxon>Eukaryota</taxon>
        <taxon>Fungi</taxon>
        <taxon>Dikarya</taxon>
        <taxon>Basidiomycota</taxon>
        <taxon>Agaricomycotina</taxon>
        <taxon>Agaricomycetes</taxon>
        <taxon>Agaricomycetidae</taxon>
        <taxon>Agaricales</taxon>
        <taxon>Marasmiineae</taxon>
        <taxon>Mycenaceae</taxon>
        <taxon>Mycena</taxon>
    </lineage>
</organism>
<evidence type="ECO:0000313" key="3">
    <source>
        <dbReference type="EMBL" id="KAJ7067691.1"/>
    </source>
</evidence>
<evidence type="ECO:0000256" key="1">
    <source>
        <dbReference type="SAM" id="Phobius"/>
    </source>
</evidence>
<feature type="transmembrane region" description="Helical" evidence="1">
    <location>
        <begin position="162"/>
        <end position="186"/>
    </location>
</feature>
<feature type="domain" description="DUF6534" evidence="2">
    <location>
        <begin position="173"/>
        <end position="260"/>
    </location>
</feature>
<dbReference type="Proteomes" id="UP001222325">
    <property type="component" value="Unassembled WGS sequence"/>
</dbReference>
<dbReference type="EMBL" id="JARJCN010000154">
    <property type="protein sequence ID" value="KAJ7067691.1"/>
    <property type="molecule type" value="Genomic_DNA"/>
</dbReference>
<keyword evidence="1" id="KW-0812">Transmembrane</keyword>
<reference evidence="3" key="1">
    <citation type="submission" date="2023-03" db="EMBL/GenBank/DDBJ databases">
        <title>Massive genome expansion in bonnet fungi (Mycena s.s.) driven by repeated elements and novel gene families across ecological guilds.</title>
        <authorList>
            <consortium name="Lawrence Berkeley National Laboratory"/>
            <person name="Harder C.B."/>
            <person name="Miyauchi S."/>
            <person name="Viragh M."/>
            <person name="Kuo A."/>
            <person name="Thoen E."/>
            <person name="Andreopoulos B."/>
            <person name="Lu D."/>
            <person name="Skrede I."/>
            <person name="Drula E."/>
            <person name="Henrissat B."/>
            <person name="Morin E."/>
            <person name="Kohler A."/>
            <person name="Barry K."/>
            <person name="LaButti K."/>
            <person name="Morin E."/>
            <person name="Salamov A."/>
            <person name="Lipzen A."/>
            <person name="Mereny Z."/>
            <person name="Hegedus B."/>
            <person name="Baldrian P."/>
            <person name="Stursova M."/>
            <person name="Weitz H."/>
            <person name="Taylor A."/>
            <person name="Grigoriev I.V."/>
            <person name="Nagy L.G."/>
            <person name="Martin F."/>
            <person name="Kauserud H."/>
        </authorList>
    </citation>
    <scope>NUCLEOTIDE SEQUENCE</scope>
    <source>
        <strain evidence="3">CBHHK173m</strain>
    </source>
</reference>
<dbReference type="PANTHER" id="PTHR40465:SF1">
    <property type="entry name" value="DUF6534 DOMAIN-CONTAINING PROTEIN"/>
    <property type="match status" value="1"/>
</dbReference>
<feature type="transmembrane region" description="Helical" evidence="1">
    <location>
        <begin position="49"/>
        <end position="73"/>
    </location>
</feature>
<evidence type="ECO:0000259" key="2">
    <source>
        <dbReference type="Pfam" id="PF20152"/>
    </source>
</evidence>
<feature type="transmembrane region" description="Helical" evidence="1">
    <location>
        <begin position="206"/>
        <end position="229"/>
    </location>
</feature>
<feature type="transmembrane region" description="Helical" evidence="1">
    <location>
        <begin position="235"/>
        <end position="258"/>
    </location>
</feature>
<accession>A0AAD6XFV7</accession>
<comment type="caution">
    <text evidence="3">The sequence shown here is derived from an EMBL/GenBank/DDBJ whole genome shotgun (WGS) entry which is preliminary data.</text>
</comment>
<gene>
    <name evidence="3" type="ORF">B0H15DRAFT_958216</name>
</gene>
<dbReference type="PANTHER" id="PTHR40465">
    <property type="entry name" value="CHROMOSOME 1, WHOLE GENOME SHOTGUN SEQUENCE"/>
    <property type="match status" value="1"/>
</dbReference>
<proteinExistence type="predicted"/>
<name>A0AAD6XFV7_9AGAR</name>
<dbReference type="InterPro" id="IPR045339">
    <property type="entry name" value="DUF6534"/>
</dbReference>
<keyword evidence="1" id="KW-0472">Membrane</keyword>
<sequence length="331" mass="36744">MIAYGVDTPLILGVMEIGVFLSLVMFGVVALQGYVYFNNCHSDRAGIKLLVGSVLFFELCHSVASCHVIYYFTVALAGVPELEKPANSYSLSLTPLFETIITALVQGFFAYRIYLLSGRLSLSLICWMLCLLRLIGGIAVAVESFLDVPIQPNYFHLQDTYGWVITSALSVGAVSDLLIAAALCFYIRQFYTPYNLPKSEELITRLIVWTIETGLITSIMSAAVMISFQTMKHNFIWIALYTFLAKLYSNSLLVSLNARPKNRDMVRPPFPKFWDATPLSTPPRTPLSISITKTTHLDSAVSFVEPLPGLLQVPGKAKYSYNTTHSAHTLV</sequence>
<dbReference type="AlphaFoldDB" id="A0AAD6XFV7"/>
<keyword evidence="4" id="KW-1185">Reference proteome</keyword>